<proteinExistence type="predicted"/>
<organism evidence="1 2">
    <name type="scientific">Calocera viscosa (strain TUFC12733)</name>
    <dbReference type="NCBI Taxonomy" id="1330018"/>
    <lineage>
        <taxon>Eukaryota</taxon>
        <taxon>Fungi</taxon>
        <taxon>Dikarya</taxon>
        <taxon>Basidiomycota</taxon>
        <taxon>Agaricomycotina</taxon>
        <taxon>Dacrymycetes</taxon>
        <taxon>Dacrymycetales</taxon>
        <taxon>Dacrymycetaceae</taxon>
        <taxon>Calocera</taxon>
    </lineage>
</organism>
<gene>
    <name evidence="1" type="ORF">CALVIDRAFT_524196</name>
</gene>
<dbReference type="AlphaFoldDB" id="A0A167RLI7"/>
<evidence type="ECO:0000313" key="2">
    <source>
        <dbReference type="Proteomes" id="UP000076738"/>
    </source>
</evidence>
<dbReference type="InterPro" id="IPR014710">
    <property type="entry name" value="RmlC-like_jellyroll"/>
</dbReference>
<dbReference type="Proteomes" id="UP000076738">
    <property type="component" value="Unassembled WGS sequence"/>
</dbReference>
<dbReference type="SUPFAM" id="SSF51182">
    <property type="entry name" value="RmlC-like cupins"/>
    <property type="match status" value="1"/>
</dbReference>
<accession>A0A167RLI7</accession>
<dbReference type="OrthoDB" id="504210at2759"/>
<sequence>MSTLPTTLPQSTAATMTFEVVDGVHWEVTVWTGSPAYPFLIPAHWHEQHDEHITLLRGGLDVCLDGVWERFESTLGKGREIVVRRGVVHEFRGVPGKEMEFRERTVVYLFYSSSESEQGPLKDQPEFKACFFRDLFVQPNPTFLHVMRCFWDGDTYAALPYMPKLVGRVFTAVFAGLAMLLGDRKLLRVEDLRRLE</sequence>
<reference evidence="1 2" key="1">
    <citation type="journal article" date="2016" name="Mol. Biol. Evol.">
        <title>Comparative Genomics of Early-Diverging Mushroom-Forming Fungi Provides Insights into the Origins of Lignocellulose Decay Capabilities.</title>
        <authorList>
            <person name="Nagy L.G."/>
            <person name="Riley R."/>
            <person name="Tritt A."/>
            <person name="Adam C."/>
            <person name="Daum C."/>
            <person name="Floudas D."/>
            <person name="Sun H."/>
            <person name="Yadav J.S."/>
            <person name="Pangilinan J."/>
            <person name="Larsson K.H."/>
            <person name="Matsuura K."/>
            <person name="Barry K."/>
            <person name="Labutti K."/>
            <person name="Kuo R."/>
            <person name="Ohm R.A."/>
            <person name="Bhattacharya S.S."/>
            <person name="Shirouzu T."/>
            <person name="Yoshinaga Y."/>
            <person name="Martin F.M."/>
            <person name="Grigoriev I.V."/>
            <person name="Hibbett D.S."/>
        </authorList>
    </citation>
    <scope>NUCLEOTIDE SEQUENCE [LARGE SCALE GENOMIC DNA]</scope>
    <source>
        <strain evidence="1 2">TUFC12733</strain>
    </source>
</reference>
<dbReference type="EMBL" id="KV417267">
    <property type="protein sequence ID" value="KZP01044.1"/>
    <property type="molecule type" value="Genomic_DNA"/>
</dbReference>
<name>A0A167RLI7_CALVF</name>
<evidence type="ECO:0000313" key="1">
    <source>
        <dbReference type="EMBL" id="KZP01044.1"/>
    </source>
</evidence>
<protein>
    <submittedName>
        <fullName evidence="1">Uncharacterized protein</fullName>
    </submittedName>
</protein>
<dbReference type="Gene3D" id="2.60.120.10">
    <property type="entry name" value="Jelly Rolls"/>
    <property type="match status" value="1"/>
</dbReference>
<dbReference type="InterPro" id="IPR011051">
    <property type="entry name" value="RmlC_Cupin_sf"/>
</dbReference>
<keyword evidence="2" id="KW-1185">Reference proteome</keyword>